<dbReference type="Gene3D" id="3.40.50.880">
    <property type="match status" value="1"/>
</dbReference>
<dbReference type="EMBL" id="KV407460">
    <property type="protein sequence ID" value="KZF21633.1"/>
    <property type="molecule type" value="Genomic_DNA"/>
</dbReference>
<dbReference type="Proteomes" id="UP000076632">
    <property type="component" value="Unassembled WGS sequence"/>
</dbReference>
<dbReference type="RefSeq" id="XP_018187188.1">
    <property type="nucleotide sequence ID" value="XM_018330561.1"/>
</dbReference>
<dbReference type="AlphaFoldDB" id="A0A165G1J2"/>
<dbReference type="InterPro" id="IPR017926">
    <property type="entry name" value="GATASE"/>
</dbReference>
<dbReference type="GeneID" id="28895698"/>
<keyword evidence="2" id="KW-0315">Glutamine amidotransferase</keyword>
<organism evidence="2 3">
    <name type="scientific">Xylona heveae (strain CBS 132557 / TC161)</name>
    <dbReference type="NCBI Taxonomy" id="1328760"/>
    <lineage>
        <taxon>Eukaryota</taxon>
        <taxon>Fungi</taxon>
        <taxon>Dikarya</taxon>
        <taxon>Ascomycota</taxon>
        <taxon>Pezizomycotina</taxon>
        <taxon>Xylonomycetes</taxon>
        <taxon>Xylonales</taxon>
        <taxon>Xylonaceae</taxon>
        <taxon>Xylona</taxon>
    </lineage>
</organism>
<dbReference type="GO" id="GO:0005634">
    <property type="term" value="C:nucleus"/>
    <property type="evidence" value="ECO:0007669"/>
    <property type="project" value="TreeGrafter"/>
</dbReference>
<feature type="domain" description="Glutamine amidotransferase" evidence="1">
    <location>
        <begin position="53"/>
        <end position="212"/>
    </location>
</feature>
<dbReference type="PANTHER" id="PTHR42695:SF5">
    <property type="entry name" value="GLUTAMINE AMIDOTRANSFERASE YLR126C-RELATED"/>
    <property type="match status" value="1"/>
</dbReference>
<evidence type="ECO:0000313" key="2">
    <source>
        <dbReference type="EMBL" id="KZF21633.1"/>
    </source>
</evidence>
<dbReference type="STRING" id="1328760.A0A165G1J2"/>
<dbReference type="InParanoid" id="A0A165G1J2"/>
<dbReference type="PANTHER" id="PTHR42695">
    <property type="entry name" value="GLUTAMINE AMIDOTRANSFERASE YLR126C-RELATED"/>
    <property type="match status" value="1"/>
</dbReference>
<dbReference type="SUPFAM" id="SSF52317">
    <property type="entry name" value="Class I glutamine amidotransferase-like"/>
    <property type="match status" value="1"/>
</dbReference>
<dbReference type="GO" id="GO:0005829">
    <property type="term" value="C:cytosol"/>
    <property type="evidence" value="ECO:0007669"/>
    <property type="project" value="TreeGrafter"/>
</dbReference>
<reference evidence="2 3" key="1">
    <citation type="journal article" date="2016" name="Fungal Biol.">
        <title>The genome of Xylona heveae provides a window into fungal endophytism.</title>
        <authorList>
            <person name="Gazis R."/>
            <person name="Kuo A."/>
            <person name="Riley R."/>
            <person name="LaButti K."/>
            <person name="Lipzen A."/>
            <person name="Lin J."/>
            <person name="Amirebrahimi M."/>
            <person name="Hesse C.N."/>
            <person name="Spatafora J.W."/>
            <person name="Henrissat B."/>
            <person name="Hainaut M."/>
            <person name="Grigoriev I.V."/>
            <person name="Hibbett D.S."/>
        </authorList>
    </citation>
    <scope>NUCLEOTIDE SEQUENCE [LARGE SCALE GENOMIC DNA]</scope>
    <source>
        <strain evidence="2 3">TC161</strain>
    </source>
</reference>
<accession>A0A165G1J2</accession>
<gene>
    <name evidence="2" type="ORF">L228DRAFT_231171</name>
</gene>
<protein>
    <submittedName>
        <fullName evidence="2">Class I glutamine amidotransferase-like protein</fullName>
    </submittedName>
</protein>
<dbReference type="OMA" id="PWIQTLK"/>
<dbReference type="GO" id="GO:0016740">
    <property type="term" value="F:transferase activity"/>
    <property type="evidence" value="ECO:0007669"/>
    <property type="project" value="UniProtKB-KW"/>
</dbReference>
<evidence type="ECO:0000259" key="1">
    <source>
        <dbReference type="Pfam" id="PF00117"/>
    </source>
</evidence>
<dbReference type="PROSITE" id="PS51273">
    <property type="entry name" value="GATASE_TYPE_1"/>
    <property type="match status" value="1"/>
</dbReference>
<dbReference type="Pfam" id="PF00117">
    <property type="entry name" value="GATase"/>
    <property type="match status" value="1"/>
</dbReference>
<dbReference type="InterPro" id="IPR044992">
    <property type="entry name" value="ChyE-like"/>
</dbReference>
<dbReference type="FunCoup" id="A0A165G1J2">
    <property type="interactions" value="104"/>
</dbReference>
<proteinExistence type="predicted"/>
<dbReference type="InterPro" id="IPR029062">
    <property type="entry name" value="Class_I_gatase-like"/>
</dbReference>
<dbReference type="CDD" id="cd01741">
    <property type="entry name" value="GATase1_1"/>
    <property type="match status" value="1"/>
</dbReference>
<keyword evidence="2" id="KW-0808">Transferase</keyword>
<keyword evidence="3" id="KW-1185">Reference proteome</keyword>
<evidence type="ECO:0000313" key="3">
    <source>
        <dbReference type="Proteomes" id="UP000076632"/>
    </source>
</evidence>
<name>A0A165G1J2_XYLHT</name>
<sequence>MRPPLRIAVLECDKPPDEANERHGGYGGLFGELIRAGADALGQPDVLSSTKGLEITKWDVLREERYPELDDIDAILLTGSKQNAFDNAPWIHKLVAYVQRVLAQSRVRIIGICFGHQIVGRAMGVKVDRSTQGWEISVCPMQLSPRGKQLFQKEHINLFQMHRDIVYEYPPGVEPLGYSPKCAVHGMYAPGRLITVQGHPEFTAEIMREMLVKRHAAGVFDDEMYNDAMARVDNAHDGVGVAASFLRFLLED</sequence>
<dbReference type="OrthoDB" id="92161at2759"/>